<gene>
    <name evidence="8" type="ORF">CVU82_00335</name>
</gene>
<sequence length="190" mass="22441">MSLDVVEKFKDKKLKEKIKNKDQKAFEELYEKNADDIYRFIFFKIGKKDESADLSSLSFLKTWEYIQKNSMSNKETLRALLYKITRNVIIDHYRSSRKDNISLDDKENKIDVIDENQDVKSNISTQIDYEILSEKMMELKNEYREIVIMRYVNELSLEEIAQITGKKKINVRVSLHRALKALKDIMGAEG</sequence>
<dbReference type="InterPro" id="IPR039425">
    <property type="entry name" value="RNA_pol_sigma-70-like"/>
</dbReference>
<evidence type="ECO:0000313" key="9">
    <source>
        <dbReference type="Proteomes" id="UP000233517"/>
    </source>
</evidence>
<dbReference type="InterPro" id="IPR036388">
    <property type="entry name" value="WH-like_DNA-bd_sf"/>
</dbReference>
<feature type="domain" description="RNA polymerase sigma factor 70 region 4 type 2" evidence="7">
    <location>
        <begin position="130"/>
        <end position="182"/>
    </location>
</feature>
<dbReference type="Gene3D" id="1.10.1740.10">
    <property type="match status" value="1"/>
</dbReference>
<organism evidence="8 9">
    <name type="scientific">Candidatus Falkowbacteria bacterium HGW-Falkowbacteria-1</name>
    <dbReference type="NCBI Taxonomy" id="2013768"/>
    <lineage>
        <taxon>Bacteria</taxon>
        <taxon>Candidatus Falkowiibacteriota</taxon>
    </lineage>
</organism>
<dbReference type="Proteomes" id="UP000233517">
    <property type="component" value="Unassembled WGS sequence"/>
</dbReference>
<dbReference type="GO" id="GO:0006352">
    <property type="term" value="P:DNA-templated transcription initiation"/>
    <property type="evidence" value="ECO:0007669"/>
    <property type="project" value="InterPro"/>
</dbReference>
<keyword evidence="4" id="KW-0238">DNA-binding</keyword>
<proteinExistence type="inferred from homology"/>
<name>A0A2N2EAE2_9BACT</name>
<comment type="caution">
    <text evidence="8">The sequence shown here is derived from an EMBL/GenBank/DDBJ whole genome shotgun (WGS) entry which is preliminary data.</text>
</comment>
<evidence type="ECO:0000256" key="3">
    <source>
        <dbReference type="ARBA" id="ARBA00023082"/>
    </source>
</evidence>
<dbReference type="PANTHER" id="PTHR43133">
    <property type="entry name" value="RNA POLYMERASE ECF-TYPE SIGMA FACTO"/>
    <property type="match status" value="1"/>
</dbReference>
<dbReference type="NCBIfam" id="TIGR02937">
    <property type="entry name" value="sigma70-ECF"/>
    <property type="match status" value="1"/>
</dbReference>
<evidence type="ECO:0000256" key="2">
    <source>
        <dbReference type="ARBA" id="ARBA00023015"/>
    </source>
</evidence>
<dbReference type="InterPro" id="IPR007627">
    <property type="entry name" value="RNA_pol_sigma70_r2"/>
</dbReference>
<keyword evidence="2" id="KW-0805">Transcription regulation</keyword>
<dbReference type="Pfam" id="PF08281">
    <property type="entry name" value="Sigma70_r4_2"/>
    <property type="match status" value="1"/>
</dbReference>
<dbReference type="Pfam" id="PF04542">
    <property type="entry name" value="Sigma70_r2"/>
    <property type="match status" value="1"/>
</dbReference>
<dbReference type="SUPFAM" id="SSF88946">
    <property type="entry name" value="Sigma2 domain of RNA polymerase sigma factors"/>
    <property type="match status" value="1"/>
</dbReference>
<keyword evidence="5" id="KW-0804">Transcription</keyword>
<evidence type="ECO:0000259" key="6">
    <source>
        <dbReference type="Pfam" id="PF04542"/>
    </source>
</evidence>
<dbReference type="InterPro" id="IPR014284">
    <property type="entry name" value="RNA_pol_sigma-70_dom"/>
</dbReference>
<dbReference type="SUPFAM" id="SSF88659">
    <property type="entry name" value="Sigma3 and sigma4 domains of RNA polymerase sigma factors"/>
    <property type="match status" value="1"/>
</dbReference>
<dbReference type="InterPro" id="IPR013249">
    <property type="entry name" value="RNA_pol_sigma70_r4_t2"/>
</dbReference>
<protein>
    <submittedName>
        <fullName evidence="8">Uncharacterized protein</fullName>
    </submittedName>
</protein>
<evidence type="ECO:0000256" key="4">
    <source>
        <dbReference type="ARBA" id="ARBA00023125"/>
    </source>
</evidence>
<dbReference type="PANTHER" id="PTHR43133:SF52">
    <property type="entry name" value="ECF RNA POLYMERASE SIGMA FACTOR SIGL"/>
    <property type="match status" value="1"/>
</dbReference>
<keyword evidence="3" id="KW-0731">Sigma factor</keyword>
<dbReference type="GO" id="GO:0003677">
    <property type="term" value="F:DNA binding"/>
    <property type="evidence" value="ECO:0007669"/>
    <property type="project" value="UniProtKB-KW"/>
</dbReference>
<evidence type="ECO:0000313" key="8">
    <source>
        <dbReference type="EMBL" id="PKM91646.1"/>
    </source>
</evidence>
<dbReference type="EMBL" id="PHAI01000001">
    <property type="protein sequence ID" value="PKM91646.1"/>
    <property type="molecule type" value="Genomic_DNA"/>
</dbReference>
<dbReference type="InterPro" id="IPR013325">
    <property type="entry name" value="RNA_pol_sigma_r2"/>
</dbReference>
<comment type="similarity">
    <text evidence="1">Belongs to the sigma-70 factor family. ECF subfamily.</text>
</comment>
<evidence type="ECO:0000256" key="5">
    <source>
        <dbReference type="ARBA" id="ARBA00023163"/>
    </source>
</evidence>
<reference evidence="8 9" key="1">
    <citation type="journal article" date="2017" name="ISME J.">
        <title>Potential for microbial H2 and metal transformations associated with novel bacteria and archaea in deep terrestrial subsurface sediments.</title>
        <authorList>
            <person name="Hernsdorf A.W."/>
            <person name="Amano Y."/>
            <person name="Miyakawa K."/>
            <person name="Ise K."/>
            <person name="Suzuki Y."/>
            <person name="Anantharaman K."/>
            <person name="Probst A."/>
            <person name="Burstein D."/>
            <person name="Thomas B.C."/>
            <person name="Banfield J.F."/>
        </authorList>
    </citation>
    <scope>NUCLEOTIDE SEQUENCE [LARGE SCALE GENOMIC DNA]</scope>
    <source>
        <strain evidence="8">HGW-Falkowbacteria-1</strain>
    </source>
</reference>
<evidence type="ECO:0000256" key="1">
    <source>
        <dbReference type="ARBA" id="ARBA00010641"/>
    </source>
</evidence>
<dbReference type="GO" id="GO:0016987">
    <property type="term" value="F:sigma factor activity"/>
    <property type="evidence" value="ECO:0007669"/>
    <property type="project" value="UniProtKB-KW"/>
</dbReference>
<dbReference type="InterPro" id="IPR013324">
    <property type="entry name" value="RNA_pol_sigma_r3/r4-like"/>
</dbReference>
<dbReference type="Gene3D" id="1.10.10.10">
    <property type="entry name" value="Winged helix-like DNA-binding domain superfamily/Winged helix DNA-binding domain"/>
    <property type="match status" value="1"/>
</dbReference>
<dbReference type="CDD" id="cd06171">
    <property type="entry name" value="Sigma70_r4"/>
    <property type="match status" value="1"/>
</dbReference>
<feature type="domain" description="RNA polymerase sigma-70 region 2" evidence="6">
    <location>
        <begin position="29"/>
        <end position="97"/>
    </location>
</feature>
<dbReference type="AlphaFoldDB" id="A0A2N2EAE2"/>
<accession>A0A2N2EAE2</accession>
<evidence type="ECO:0000259" key="7">
    <source>
        <dbReference type="Pfam" id="PF08281"/>
    </source>
</evidence>